<dbReference type="Proteomes" id="UP000799302">
    <property type="component" value="Unassembled WGS sequence"/>
</dbReference>
<evidence type="ECO:0000256" key="2">
    <source>
        <dbReference type="SAM" id="Phobius"/>
    </source>
</evidence>
<reference evidence="3" key="1">
    <citation type="journal article" date="2020" name="Stud. Mycol.">
        <title>101 Dothideomycetes genomes: a test case for predicting lifestyles and emergence of pathogens.</title>
        <authorList>
            <person name="Haridas S."/>
            <person name="Albert R."/>
            <person name="Binder M."/>
            <person name="Bloem J."/>
            <person name="Labutti K."/>
            <person name="Salamov A."/>
            <person name="Andreopoulos B."/>
            <person name="Baker S."/>
            <person name="Barry K."/>
            <person name="Bills G."/>
            <person name="Bluhm B."/>
            <person name="Cannon C."/>
            <person name="Castanera R."/>
            <person name="Culley D."/>
            <person name="Daum C."/>
            <person name="Ezra D."/>
            <person name="Gonzalez J."/>
            <person name="Henrissat B."/>
            <person name="Kuo A."/>
            <person name="Liang C."/>
            <person name="Lipzen A."/>
            <person name="Lutzoni F."/>
            <person name="Magnuson J."/>
            <person name="Mondo S."/>
            <person name="Nolan M."/>
            <person name="Ohm R."/>
            <person name="Pangilinan J."/>
            <person name="Park H.-J."/>
            <person name="Ramirez L."/>
            <person name="Alfaro M."/>
            <person name="Sun H."/>
            <person name="Tritt A."/>
            <person name="Yoshinaga Y."/>
            <person name="Zwiers L.-H."/>
            <person name="Turgeon B."/>
            <person name="Goodwin S."/>
            <person name="Spatafora J."/>
            <person name="Crous P."/>
            <person name="Grigoriev I."/>
        </authorList>
    </citation>
    <scope>NUCLEOTIDE SEQUENCE</scope>
    <source>
        <strain evidence="3">CBS 115976</strain>
    </source>
</reference>
<sequence>MNTLDAVFLTAYTLEKRTVNPAQATASFSAALPASLKFLDLSNSNSVEAVISSIYTGTSAPAWFTSLPTDVQNYFLTLDAPAAPTELPSVAINGFGATTTPGMMGTTLATTGTVESSSATSNLGSSSSNVDAYTGQTASSSAKKAGVGVGIGILVLVLLLIFIRWYRMRRRHKQKSEEEAEEGTDKKLAETWIQSVSQRKPLPAMPELDSAPVTELPTGQAPAPVYELEDTNISGPRLSEPVSGDEGAT</sequence>
<name>A0A6A6UV41_9PEZI</name>
<dbReference type="AlphaFoldDB" id="A0A6A6UV41"/>
<evidence type="ECO:0000256" key="1">
    <source>
        <dbReference type="SAM" id="MobiDB-lite"/>
    </source>
</evidence>
<organism evidence="3 4">
    <name type="scientific">Microthyrium microscopicum</name>
    <dbReference type="NCBI Taxonomy" id="703497"/>
    <lineage>
        <taxon>Eukaryota</taxon>
        <taxon>Fungi</taxon>
        <taxon>Dikarya</taxon>
        <taxon>Ascomycota</taxon>
        <taxon>Pezizomycotina</taxon>
        <taxon>Dothideomycetes</taxon>
        <taxon>Dothideomycetes incertae sedis</taxon>
        <taxon>Microthyriales</taxon>
        <taxon>Microthyriaceae</taxon>
        <taxon>Microthyrium</taxon>
    </lineage>
</organism>
<accession>A0A6A6UV41</accession>
<keyword evidence="4" id="KW-1185">Reference proteome</keyword>
<feature type="region of interest" description="Disordered" evidence="1">
    <location>
        <begin position="112"/>
        <end position="133"/>
    </location>
</feature>
<evidence type="ECO:0000313" key="3">
    <source>
        <dbReference type="EMBL" id="KAF2675287.1"/>
    </source>
</evidence>
<dbReference type="EMBL" id="MU004230">
    <property type="protein sequence ID" value="KAF2675287.1"/>
    <property type="molecule type" value="Genomic_DNA"/>
</dbReference>
<keyword evidence="2" id="KW-0472">Membrane</keyword>
<feature type="transmembrane region" description="Helical" evidence="2">
    <location>
        <begin position="145"/>
        <end position="166"/>
    </location>
</feature>
<proteinExistence type="predicted"/>
<keyword evidence="2" id="KW-0812">Transmembrane</keyword>
<dbReference type="OrthoDB" id="5419608at2759"/>
<gene>
    <name evidence="3" type="ORF">BT63DRAFT_420496</name>
</gene>
<protein>
    <submittedName>
        <fullName evidence="3">Uncharacterized protein</fullName>
    </submittedName>
</protein>
<evidence type="ECO:0000313" key="4">
    <source>
        <dbReference type="Proteomes" id="UP000799302"/>
    </source>
</evidence>
<keyword evidence="2" id="KW-1133">Transmembrane helix</keyword>
<feature type="compositionally biased region" description="Low complexity" evidence="1">
    <location>
        <begin position="112"/>
        <end position="128"/>
    </location>
</feature>
<feature type="region of interest" description="Disordered" evidence="1">
    <location>
        <begin position="174"/>
        <end position="249"/>
    </location>
</feature>